<dbReference type="PANTHER" id="PTHR47053">
    <property type="entry name" value="MUREIN DD-ENDOPEPTIDASE MEPH-RELATED"/>
    <property type="match status" value="1"/>
</dbReference>
<keyword evidence="3" id="KW-0378">Hydrolase</keyword>
<dbReference type="RefSeq" id="WP_210045020.1">
    <property type="nucleotide sequence ID" value="NZ_JBHLVU010000019.1"/>
</dbReference>
<keyword evidence="7" id="KW-1185">Reference proteome</keyword>
<keyword evidence="2" id="KW-0645">Protease</keyword>
<dbReference type="InterPro" id="IPR051202">
    <property type="entry name" value="Peptidase_C40"/>
</dbReference>
<gene>
    <name evidence="6" type="ORF">K0U00_15440</name>
</gene>
<dbReference type="SUPFAM" id="SSF55383">
    <property type="entry name" value="Copper amine oxidase, domain N"/>
    <property type="match status" value="1"/>
</dbReference>
<evidence type="ECO:0000313" key="7">
    <source>
        <dbReference type="Proteomes" id="UP001519887"/>
    </source>
</evidence>
<dbReference type="Pfam" id="PF00877">
    <property type="entry name" value="NLPC_P60"/>
    <property type="match status" value="1"/>
</dbReference>
<evidence type="ECO:0000256" key="3">
    <source>
        <dbReference type="ARBA" id="ARBA00022801"/>
    </source>
</evidence>
<evidence type="ECO:0000256" key="4">
    <source>
        <dbReference type="ARBA" id="ARBA00022807"/>
    </source>
</evidence>
<dbReference type="PANTHER" id="PTHR47053:SF1">
    <property type="entry name" value="MUREIN DD-ENDOPEPTIDASE MEPH-RELATED"/>
    <property type="match status" value="1"/>
</dbReference>
<evidence type="ECO:0000256" key="1">
    <source>
        <dbReference type="ARBA" id="ARBA00007074"/>
    </source>
</evidence>
<comment type="caution">
    <text evidence="6">The sequence shown here is derived from an EMBL/GenBank/DDBJ whole genome shotgun (WGS) entry which is preliminary data.</text>
</comment>
<dbReference type="Pfam" id="PF07833">
    <property type="entry name" value="Cu_amine_oxidN1"/>
    <property type="match status" value="1"/>
</dbReference>
<evidence type="ECO:0000256" key="2">
    <source>
        <dbReference type="ARBA" id="ARBA00022670"/>
    </source>
</evidence>
<feature type="domain" description="NlpC/P60" evidence="5">
    <location>
        <begin position="182"/>
        <end position="310"/>
    </location>
</feature>
<keyword evidence="4" id="KW-0788">Thiol protease</keyword>
<protein>
    <submittedName>
        <fullName evidence="6">C40 family peptidase</fullName>
    </submittedName>
</protein>
<dbReference type="PROSITE" id="PS51935">
    <property type="entry name" value="NLPC_P60"/>
    <property type="match status" value="1"/>
</dbReference>
<dbReference type="InterPro" id="IPR038765">
    <property type="entry name" value="Papain-like_cys_pep_sf"/>
</dbReference>
<accession>A0ABS7C3C7</accession>
<dbReference type="EMBL" id="JAHZIK010000360">
    <property type="protein sequence ID" value="MBW7455418.1"/>
    <property type="molecule type" value="Genomic_DNA"/>
</dbReference>
<organism evidence="6 7">
    <name type="scientific">Paenibacillus sepulcri</name>
    <dbReference type="NCBI Taxonomy" id="359917"/>
    <lineage>
        <taxon>Bacteria</taxon>
        <taxon>Bacillati</taxon>
        <taxon>Bacillota</taxon>
        <taxon>Bacilli</taxon>
        <taxon>Bacillales</taxon>
        <taxon>Paenibacillaceae</taxon>
        <taxon>Paenibacillus</taxon>
    </lineage>
</organism>
<name>A0ABS7C3C7_9BACL</name>
<sequence length="311" mass="34446">MLRKQTSYRAALAVSMTILIAWGTGCAKEHLGMDTASAPGLTVRAANLRVANHSTFTHVPVYRETGGLVWIPLKESAASMSLDVHKLGGRLALGNTDAAYWLKVNDKQAFSGDNIITLPQAPKLFNGKPYVTTDALSSLLETPVNWNEKGSQIIITPIDDRTRIPLKQVAPRREQIKSFSVSVNKSDLIEYAKKYMGTPYDFGSSSYSETHKFDCSSFVQYVYGHFGIDLPRTAKEQSEIGQTVPASQLQQGDLMFFYTPGRFDTNRIVGHVGIYMGGNRIIQSYGDPGVTISEFDNSWKERFLFAKRVSG</sequence>
<dbReference type="Proteomes" id="UP001519887">
    <property type="component" value="Unassembled WGS sequence"/>
</dbReference>
<evidence type="ECO:0000313" key="6">
    <source>
        <dbReference type="EMBL" id="MBW7455418.1"/>
    </source>
</evidence>
<reference evidence="6 7" key="1">
    <citation type="submission" date="2021-07" db="EMBL/GenBank/DDBJ databases">
        <title>Paenibacillus radiodurans sp. nov., isolated from the southeastern edge of Tengger Desert.</title>
        <authorList>
            <person name="Zhang G."/>
        </authorList>
    </citation>
    <scope>NUCLEOTIDE SEQUENCE [LARGE SCALE GENOMIC DNA]</scope>
    <source>
        <strain evidence="6 7">CCM 7311</strain>
    </source>
</reference>
<comment type="similarity">
    <text evidence="1">Belongs to the peptidase C40 family.</text>
</comment>
<dbReference type="InterPro" id="IPR000064">
    <property type="entry name" value="NLP_P60_dom"/>
</dbReference>
<dbReference type="PROSITE" id="PS51257">
    <property type="entry name" value="PROKAR_LIPOPROTEIN"/>
    <property type="match status" value="1"/>
</dbReference>
<proteinExistence type="inferred from homology"/>
<dbReference type="Gene3D" id="3.90.1720.10">
    <property type="entry name" value="endopeptidase domain like (from Nostoc punctiforme)"/>
    <property type="match status" value="1"/>
</dbReference>
<dbReference type="InterPro" id="IPR036582">
    <property type="entry name" value="Mao_N_sf"/>
</dbReference>
<evidence type="ECO:0000259" key="5">
    <source>
        <dbReference type="PROSITE" id="PS51935"/>
    </source>
</evidence>
<dbReference type="InterPro" id="IPR012854">
    <property type="entry name" value="Cu_amine_oxidase-like_N"/>
</dbReference>
<dbReference type="SUPFAM" id="SSF54001">
    <property type="entry name" value="Cysteine proteinases"/>
    <property type="match status" value="1"/>
</dbReference>